<organism evidence="2 3">
    <name type="scientific">Pseudochelatococcus contaminans</name>
    <dbReference type="NCBI Taxonomy" id="1538103"/>
    <lineage>
        <taxon>Bacteria</taxon>
        <taxon>Pseudomonadati</taxon>
        <taxon>Pseudomonadota</taxon>
        <taxon>Alphaproteobacteria</taxon>
        <taxon>Hyphomicrobiales</taxon>
        <taxon>Chelatococcaceae</taxon>
        <taxon>Pseudochelatococcus</taxon>
    </lineage>
</organism>
<evidence type="ECO:0000256" key="1">
    <source>
        <dbReference type="SAM" id="MobiDB-lite"/>
    </source>
</evidence>
<dbReference type="AlphaFoldDB" id="A0A7W6EF09"/>
<reference evidence="2 3" key="1">
    <citation type="submission" date="2020-08" db="EMBL/GenBank/DDBJ databases">
        <title>Genomic Encyclopedia of Type Strains, Phase IV (KMG-IV): sequencing the most valuable type-strain genomes for metagenomic binning, comparative biology and taxonomic classification.</title>
        <authorList>
            <person name="Goeker M."/>
        </authorList>
    </citation>
    <scope>NUCLEOTIDE SEQUENCE [LARGE SCALE GENOMIC DNA]</scope>
    <source>
        <strain evidence="2 3">DSM 28760</strain>
    </source>
</reference>
<dbReference type="Proteomes" id="UP000537592">
    <property type="component" value="Unassembled WGS sequence"/>
</dbReference>
<sequence length="106" mass="11524">MAAIWMHNVASAGSRQELDTSEKGSPDPKSPGNEASTTLGMEEPPLPTNQIRASRINTFSVIRQLQASYAYDYYATCSPVTEPAASAVSSLSRASVYRLRRGQCRI</sequence>
<accession>A0A7W6EF09</accession>
<evidence type="ECO:0000313" key="2">
    <source>
        <dbReference type="EMBL" id="MBB3808518.1"/>
    </source>
</evidence>
<protein>
    <submittedName>
        <fullName evidence="2">Uncharacterized protein</fullName>
    </submittedName>
</protein>
<feature type="compositionally biased region" description="Basic and acidic residues" evidence="1">
    <location>
        <begin position="16"/>
        <end position="26"/>
    </location>
</feature>
<proteinExistence type="predicted"/>
<feature type="region of interest" description="Disordered" evidence="1">
    <location>
        <begin position="1"/>
        <end position="49"/>
    </location>
</feature>
<name>A0A7W6EF09_9HYPH</name>
<evidence type="ECO:0000313" key="3">
    <source>
        <dbReference type="Proteomes" id="UP000537592"/>
    </source>
</evidence>
<gene>
    <name evidence="2" type="ORF">FHS81_000572</name>
</gene>
<dbReference type="EMBL" id="JACICC010000001">
    <property type="protein sequence ID" value="MBB3808518.1"/>
    <property type="molecule type" value="Genomic_DNA"/>
</dbReference>
<comment type="caution">
    <text evidence="2">The sequence shown here is derived from an EMBL/GenBank/DDBJ whole genome shotgun (WGS) entry which is preliminary data.</text>
</comment>
<keyword evidence="3" id="KW-1185">Reference proteome</keyword>